<dbReference type="eggNOG" id="COG0406">
    <property type="taxonomic scope" value="Bacteria"/>
</dbReference>
<dbReference type="OrthoDB" id="9781415at2"/>
<evidence type="ECO:0000256" key="1">
    <source>
        <dbReference type="PIRSR" id="PIRSR613078-1"/>
    </source>
</evidence>
<dbReference type="PANTHER" id="PTHR48100">
    <property type="entry name" value="BROAD-SPECIFICITY PHOSPHATASE YOR283W-RELATED"/>
    <property type="match status" value="1"/>
</dbReference>
<feature type="active site" description="Tele-phosphohistidine intermediate" evidence="1">
    <location>
        <position position="8"/>
    </location>
</feature>
<dbReference type="SMART" id="SM00855">
    <property type="entry name" value="PGAM"/>
    <property type="match status" value="1"/>
</dbReference>
<dbReference type="InterPro" id="IPR029033">
    <property type="entry name" value="His_PPase_superfam"/>
</dbReference>
<evidence type="ECO:0000256" key="2">
    <source>
        <dbReference type="PIRSR" id="PIRSR613078-2"/>
    </source>
</evidence>
<dbReference type="InterPro" id="IPR013078">
    <property type="entry name" value="His_Pase_superF_clade-1"/>
</dbReference>
<dbReference type="Proteomes" id="UP000002016">
    <property type="component" value="Chromosome"/>
</dbReference>
<dbReference type="PANTHER" id="PTHR48100:SF59">
    <property type="entry name" value="ADENOSYLCOBALAMIN_ALPHA-RIBAZOLE PHOSPHATASE"/>
    <property type="match status" value="1"/>
</dbReference>
<accession>A8F5U5</accession>
<dbReference type="CDD" id="cd07067">
    <property type="entry name" value="HP_PGM_like"/>
    <property type="match status" value="1"/>
</dbReference>
<dbReference type="SUPFAM" id="SSF53254">
    <property type="entry name" value="Phosphoglycerate mutase-like"/>
    <property type="match status" value="1"/>
</dbReference>
<dbReference type="KEGG" id="tle:Tlet_0963"/>
<proteinExistence type="predicted"/>
<protein>
    <submittedName>
        <fullName evidence="3">Phosphoglycerate mutase</fullName>
    </submittedName>
</protein>
<dbReference type="HOGENOM" id="CLU_033323_8_4_0"/>
<name>A8F5U5_PSELT</name>
<reference evidence="3 4" key="1">
    <citation type="submission" date="2007-08" db="EMBL/GenBank/DDBJ databases">
        <title>Complete sequence of Thermotoga lettingae TMO.</title>
        <authorList>
            <consortium name="US DOE Joint Genome Institute"/>
            <person name="Copeland A."/>
            <person name="Lucas S."/>
            <person name="Lapidus A."/>
            <person name="Barry K."/>
            <person name="Glavina del Rio T."/>
            <person name="Dalin E."/>
            <person name="Tice H."/>
            <person name="Pitluck S."/>
            <person name="Foster B."/>
            <person name="Bruce D."/>
            <person name="Schmutz J."/>
            <person name="Larimer F."/>
            <person name="Land M."/>
            <person name="Hauser L."/>
            <person name="Kyrpides N."/>
            <person name="Mikhailova N."/>
            <person name="Nelson K."/>
            <person name="Gogarten J.P."/>
            <person name="Noll K."/>
            <person name="Richardson P."/>
        </authorList>
    </citation>
    <scope>NUCLEOTIDE SEQUENCE [LARGE SCALE GENOMIC DNA]</scope>
    <source>
        <strain evidence="4">ATCC BAA-301 / DSM 14385 / NBRC 107922 / TMO</strain>
    </source>
</reference>
<dbReference type="AlphaFoldDB" id="A8F5U5"/>
<dbReference type="GO" id="GO:0005737">
    <property type="term" value="C:cytoplasm"/>
    <property type="evidence" value="ECO:0007669"/>
    <property type="project" value="TreeGrafter"/>
</dbReference>
<organism evidence="3 4">
    <name type="scientific">Pseudothermotoga lettingae (strain ATCC BAA-301 / DSM 14385 / NBRC 107922 / TMO)</name>
    <name type="common">Thermotoga lettingae</name>
    <dbReference type="NCBI Taxonomy" id="416591"/>
    <lineage>
        <taxon>Bacteria</taxon>
        <taxon>Thermotogati</taxon>
        <taxon>Thermotogota</taxon>
        <taxon>Thermotogae</taxon>
        <taxon>Thermotogales</taxon>
        <taxon>Thermotogaceae</taxon>
        <taxon>Pseudothermotoga</taxon>
    </lineage>
</organism>
<dbReference type="InterPro" id="IPR050275">
    <property type="entry name" value="PGM_Phosphatase"/>
</dbReference>
<dbReference type="EMBL" id="CP000812">
    <property type="protein sequence ID" value="ABV33529.1"/>
    <property type="molecule type" value="Genomic_DNA"/>
</dbReference>
<dbReference type="STRING" id="416591.Tlet_0963"/>
<feature type="active site" description="Proton donor/acceptor" evidence="1">
    <location>
        <position position="81"/>
    </location>
</feature>
<dbReference type="Gene3D" id="3.40.50.1240">
    <property type="entry name" value="Phosphoglycerate mutase-like"/>
    <property type="match status" value="1"/>
</dbReference>
<feature type="binding site" evidence="2">
    <location>
        <position position="57"/>
    </location>
    <ligand>
        <name>substrate</name>
    </ligand>
</feature>
<dbReference type="PIRSF" id="PIRSF000709">
    <property type="entry name" value="6PFK_2-Ptase"/>
    <property type="match status" value="1"/>
</dbReference>
<sequence length="197" mass="22369">MILYLIRHAKTSWNDRGLWQGNVDIPLNDEGYLQAKKLAQRFSGLSIEAIYTSPLSRSYQTAEEISKVLLQQPIVESSLRECEISLWNGLTMSETLEKYENQYKYWSMNPLATVEGVESLQNVQNRTVSVIQQISSSHRGNVIVVSHAIAIKMIICWVLGLPIPFSKNFRIENASVSALDFSDNPRLILLNDTCHLL</sequence>
<gene>
    <name evidence="3" type="ordered locus">Tlet_0963</name>
</gene>
<feature type="binding site" evidence="2">
    <location>
        <begin position="7"/>
        <end position="14"/>
    </location>
    <ligand>
        <name>substrate</name>
    </ligand>
</feature>
<evidence type="ECO:0000313" key="4">
    <source>
        <dbReference type="Proteomes" id="UP000002016"/>
    </source>
</evidence>
<dbReference type="GO" id="GO:0016791">
    <property type="term" value="F:phosphatase activity"/>
    <property type="evidence" value="ECO:0007669"/>
    <property type="project" value="TreeGrafter"/>
</dbReference>
<dbReference type="Pfam" id="PF00300">
    <property type="entry name" value="His_Phos_1"/>
    <property type="match status" value="1"/>
</dbReference>
<dbReference type="RefSeq" id="WP_012003010.1">
    <property type="nucleotide sequence ID" value="NZ_BSDV01000001.1"/>
</dbReference>
<keyword evidence="4" id="KW-1185">Reference proteome</keyword>
<reference evidence="3 4" key="2">
    <citation type="journal article" date="2009" name="Proc. Natl. Acad. Sci. U.S.A.">
        <title>On the chimeric nature, thermophilic origin, and phylogenetic placement of the Thermotogales.</title>
        <authorList>
            <person name="Zhaxybayeva O."/>
            <person name="Swithers K.S."/>
            <person name="Lapierre P."/>
            <person name="Fournier G.P."/>
            <person name="Bickhart D.M."/>
            <person name="DeBoy R.T."/>
            <person name="Nelson K.E."/>
            <person name="Nesbo C.L."/>
            <person name="Doolittle W.F."/>
            <person name="Gogarten J.P."/>
            <person name="Noll K.M."/>
        </authorList>
    </citation>
    <scope>NUCLEOTIDE SEQUENCE [LARGE SCALE GENOMIC DNA]</scope>
    <source>
        <strain evidence="4">ATCC BAA-301 / DSM 14385 / NBRC 107922 / TMO</strain>
    </source>
</reference>
<evidence type="ECO:0000313" key="3">
    <source>
        <dbReference type="EMBL" id="ABV33529.1"/>
    </source>
</evidence>